<dbReference type="InterPro" id="IPR036890">
    <property type="entry name" value="HATPase_C_sf"/>
</dbReference>
<dbReference type="Gene3D" id="3.30.565.10">
    <property type="entry name" value="Histidine kinase-like ATPase, C-terminal domain"/>
    <property type="match status" value="1"/>
</dbReference>
<dbReference type="SUPFAM" id="SSF55781">
    <property type="entry name" value="GAF domain-like"/>
    <property type="match status" value="1"/>
</dbReference>
<dbReference type="SMART" id="SM00065">
    <property type="entry name" value="GAF"/>
    <property type="match status" value="1"/>
</dbReference>
<keyword evidence="13" id="KW-1185">Reference proteome</keyword>
<dbReference type="Gene3D" id="3.30.450.40">
    <property type="match status" value="1"/>
</dbReference>
<keyword evidence="9" id="KW-0812">Transmembrane</keyword>
<dbReference type="Proteomes" id="UP000474159">
    <property type="component" value="Unassembled WGS sequence"/>
</dbReference>
<keyword evidence="5" id="KW-0808">Transferase</keyword>
<evidence type="ECO:0000259" key="10">
    <source>
        <dbReference type="PROSITE" id="PS50109"/>
    </source>
</evidence>
<comment type="catalytic activity">
    <reaction evidence="1">
        <text>ATP + protein L-histidine = ADP + protein N-phospho-L-histidine.</text>
        <dbReference type="EC" id="2.7.13.3"/>
    </reaction>
</comment>
<dbReference type="GO" id="GO:0000155">
    <property type="term" value="F:phosphorelay sensor kinase activity"/>
    <property type="evidence" value="ECO:0007669"/>
    <property type="project" value="InterPro"/>
</dbReference>
<dbReference type="InterPro" id="IPR036097">
    <property type="entry name" value="HisK_dim/P_sf"/>
</dbReference>
<dbReference type="InterPro" id="IPR004358">
    <property type="entry name" value="Sig_transdc_His_kin-like_C"/>
</dbReference>
<dbReference type="SUPFAM" id="SSF55874">
    <property type="entry name" value="ATPase domain of HSP90 chaperone/DNA topoisomerase II/histidine kinase"/>
    <property type="match status" value="1"/>
</dbReference>
<gene>
    <name evidence="12" type="ORF">F6X53_01445</name>
</gene>
<dbReference type="InterPro" id="IPR005467">
    <property type="entry name" value="His_kinase_dom"/>
</dbReference>
<proteinExistence type="predicted"/>
<dbReference type="Pfam" id="PF13185">
    <property type="entry name" value="GAF_2"/>
    <property type="match status" value="1"/>
</dbReference>
<dbReference type="AlphaFoldDB" id="A0A6L3T8J0"/>
<dbReference type="InterPro" id="IPR029016">
    <property type="entry name" value="GAF-like_dom_sf"/>
</dbReference>
<evidence type="ECO:0000256" key="7">
    <source>
        <dbReference type="ARBA" id="ARBA00023012"/>
    </source>
</evidence>
<feature type="domain" description="HAMP" evidence="11">
    <location>
        <begin position="352"/>
        <end position="404"/>
    </location>
</feature>
<keyword evidence="7" id="KW-0902">Two-component regulatory system</keyword>
<dbReference type="Pfam" id="PF02518">
    <property type="entry name" value="HATPase_c"/>
    <property type="match status" value="1"/>
</dbReference>
<feature type="region of interest" description="Disordered" evidence="8">
    <location>
        <begin position="173"/>
        <end position="192"/>
    </location>
</feature>
<dbReference type="InterPro" id="IPR003661">
    <property type="entry name" value="HisK_dim/P_dom"/>
</dbReference>
<feature type="transmembrane region" description="Helical" evidence="9">
    <location>
        <begin position="72"/>
        <end position="96"/>
    </location>
</feature>
<evidence type="ECO:0000256" key="2">
    <source>
        <dbReference type="ARBA" id="ARBA00004370"/>
    </source>
</evidence>
<dbReference type="FunFam" id="3.30.565.10:FF:000010">
    <property type="entry name" value="Sensor histidine kinase RcsC"/>
    <property type="match status" value="1"/>
</dbReference>
<dbReference type="SUPFAM" id="SSF158472">
    <property type="entry name" value="HAMP domain-like"/>
    <property type="match status" value="1"/>
</dbReference>
<keyword evidence="6" id="KW-0418">Kinase</keyword>
<evidence type="ECO:0000256" key="6">
    <source>
        <dbReference type="ARBA" id="ARBA00022777"/>
    </source>
</evidence>
<dbReference type="Gene3D" id="6.10.340.10">
    <property type="match status" value="1"/>
</dbReference>
<evidence type="ECO:0000256" key="9">
    <source>
        <dbReference type="SAM" id="Phobius"/>
    </source>
</evidence>
<evidence type="ECO:0000256" key="5">
    <source>
        <dbReference type="ARBA" id="ARBA00022679"/>
    </source>
</evidence>
<dbReference type="EC" id="2.7.13.3" evidence="3"/>
<dbReference type="CDD" id="cd00082">
    <property type="entry name" value="HisKA"/>
    <property type="match status" value="1"/>
</dbReference>
<dbReference type="PRINTS" id="PR00344">
    <property type="entry name" value="BCTRLSENSOR"/>
</dbReference>
<protein>
    <recommendedName>
        <fullName evidence="3">histidine kinase</fullName>
        <ecNumber evidence="3">2.7.13.3</ecNumber>
    </recommendedName>
</protein>
<evidence type="ECO:0000313" key="13">
    <source>
        <dbReference type="Proteomes" id="UP000474159"/>
    </source>
</evidence>
<organism evidence="12 13">
    <name type="scientific">Methylobacterium soli</name>
    <dbReference type="NCBI Taxonomy" id="553447"/>
    <lineage>
        <taxon>Bacteria</taxon>
        <taxon>Pseudomonadati</taxon>
        <taxon>Pseudomonadota</taxon>
        <taxon>Alphaproteobacteria</taxon>
        <taxon>Hyphomicrobiales</taxon>
        <taxon>Methylobacteriaceae</taxon>
        <taxon>Methylobacterium</taxon>
    </lineage>
</organism>
<dbReference type="Gene3D" id="1.10.287.130">
    <property type="match status" value="1"/>
</dbReference>
<dbReference type="PANTHER" id="PTHR43047">
    <property type="entry name" value="TWO-COMPONENT HISTIDINE PROTEIN KINASE"/>
    <property type="match status" value="1"/>
</dbReference>
<dbReference type="EMBL" id="VZZK01000001">
    <property type="protein sequence ID" value="KAB1081787.1"/>
    <property type="molecule type" value="Genomic_DNA"/>
</dbReference>
<keyword evidence="9" id="KW-0472">Membrane</keyword>
<dbReference type="GO" id="GO:0005886">
    <property type="term" value="C:plasma membrane"/>
    <property type="evidence" value="ECO:0007669"/>
    <property type="project" value="TreeGrafter"/>
</dbReference>
<feature type="domain" description="Histidine kinase" evidence="10">
    <location>
        <begin position="601"/>
        <end position="819"/>
    </location>
</feature>
<dbReference type="SMART" id="SM00304">
    <property type="entry name" value="HAMP"/>
    <property type="match status" value="1"/>
</dbReference>
<evidence type="ECO:0000256" key="4">
    <source>
        <dbReference type="ARBA" id="ARBA00022553"/>
    </source>
</evidence>
<dbReference type="SUPFAM" id="SSF47384">
    <property type="entry name" value="Homodimeric domain of signal transducing histidine kinase"/>
    <property type="match status" value="1"/>
</dbReference>
<name>A0A6L3T8J0_9HYPH</name>
<dbReference type="OrthoDB" id="226486at2"/>
<dbReference type="Pfam" id="PF00672">
    <property type="entry name" value="HAMP"/>
    <property type="match status" value="1"/>
</dbReference>
<dbReference type="InterPro" id="IPR003660">
    <property type="entry name" value="HAMP_dom"/>
</dbReference>
<dbReference type="InterPro" id="IPR003594">
    <property type="entry name" value="HATPase_dom"/>
</dbReference>
<evidence type="ECO:0000259" key="11">
    <source>
        <dbReference type="PROSITE" id="PS50885"/>
    </source>
</evidence>
<dbReference type="PANTHER" id="PTHR43047:SF66">
    <property type="entry name" value="HISKA"/>
    <property type="match status" value="1"/>
</dbReference>
<keyword evidence="4" id="KW-0597">Phosphoprotein</keyword>
<dbReference type="SMART" id="SM00387">
    <property type="entry name" value="HATPase_c"/>
    <property type="match status" value="1"/>
</dbReference>
<dbReference type="CDD" id="cd16922">
    <property type="entry name" value="HATPase_EvgS-ArcB-TorS-like"/>
    <property type="match status" value="1"/>
</dbReference>
<dbReference type="PROSITE" id="PS50885">
    <property type="entry name" value="HAMP"/>
    <property type="match status" value="1"/>
</dbReference>
<evidence type="ECO:0000313" key="12">
    <source>
        <dbReference type="EMBL" id="KAB1081787.1"/>
    </source>
</evidence>
<dbReference type="InterPro" id="IPR003018">
    <property type="entry name" value="GAF"/>
</dbReference>
<dbReference type="PROSITE" id="PS50109">
    <property type="entry name" value="HIS_KIN"/>
    <property type="match status" value="1"/>
</dbReference>
<evidence type="ECO:0000256" key="8">
    <source>
        <dbReference type="SAM" id="MobiDB-lite"/>
    </source>
</evidence>
<evidence type="ECO:0000256" key="1">
    <source>
        <dbReference type="ARBA" id="ARBA00000085"/>
    </source>
</evidence>
<comment type="subcellular location">
    <subcellularLocation>
        <location evidence="2">Membrane</location>
    </subcellularLocation>
</comment>
<accession>A0A6L3T8J0</accession>
<keyword evidence="9" id="KW-1133">Transmembrane helix</keyword>
<dbReference type="SMART" id="SM00388">
    <property type="entry name" value="HisKA"/>
    <property type="match status" value="1"/>
</dbReference>
<feature type="transmembrane region" description="Helical" evidence="9">
    <location>
        <begin position="328"/>
        <end position="351"/>
    </location>
</feature>
<comment type="caution">
    <text evidence="12">The sequence shown here is derived from an EMBL/GenBank/DDBJ whole genome shotgun (WGS) entry which is preliminary data.</text>
</comment>
<reference evidence="12 13" key="1">
    <citation type="submission" date="2019-09" db="EMBL/GenBank/DDBJ databases">
        <title>YIM 48816 draft genome.</title>
        <authorList>
            <person name="Jiang L."/>
        </authorList>
    </citation>
    <scope>NUCLEOTIDE SEQUENCE [LARGE SCALE GENOMIC DNA]</scope>
    <source>
        <strain evidence="12 13">YIM 48816</strain>
    </source>
</reference>
<dbReference type="CDD" id="cd06225">
    <property type="entry name" value="HAMP"/>
    <property type="match status" value="1"/>
</dbReference>
<evidence type="ECO:0000256" key="3">
    <source>
        <dbReference type="ARBA" id="ARBA00012438"/>
    </source>
</evidence>
<dbReference type="GO" id="GO:0009927">
    <property type="term" value="F:histidine phosphotransfer kinase activity"/>
    <property type="evidence" value="ECO:0007669"/>
    <property type="project" value="TreeGrafter"/>
</dbReference>
<sequence length="826" mass="86780">MLYRGSPAKPTLLPRLRPNQGVWASRGGGDDGVPRIGAAAPASAGSPVSLRARIAKQVLYRSSWRASLFRKYVLTLVSLVALVLSINAGVETWILYRQTRASVTHAQADYAAAAVAAMQAALSEIEREVSWVTRASAVTLAQHRDDYDLLLRQVPGVLAVAFLDGTGREQVRARRGGARAADPAPEAPAPEGGAGFGKPYFIGNEPYAALAIRHSGANAGVTLAQVSLQPLSGAFPPGPPGQGGSAILVDGTGRVVARSAGAMPEVGATVAALPQVAAIVAGGGEPGMFGRDSAGGLVIATPAAISTLPASILVEQPLLEAMAPIRDLLFRLASLLAFGLVVAICASLVLARRLIVPIRALHAGAEHLAANRFDHRIDLKTGDEFEHLADRFNHMADQLSGSYGRLEDEIEKRTRALARSVDELKALEEAGRAIVASLNLDAVVAAVADRAVALTGAEAGAVYLIAEADESLTLAGAQRSGAFPGELAPGAMALFAVTERRDTLSLPELGEAAWLPGAELERAGFRNGLVVPLADKEGPLGLLLLLRGEAGSFAQASAKVVQTFAHQAVLAIRNARLFHQVDEKGRALAIADLHKTQFFANMSHELRTPLNAVLGYSELLVDGLYGPLSDRALDALERVQINGRHLLSLINDVLDFTKIEAGSLTLSFQDYSMRAVIESVAAAASSLAQNKNLALTVSAADDMPLGQGDERRLTQVLMNLVGNAIKFTETGAVRIEAEAEGGWFTVTVTDTGPGIAPADQGRIFDEFQQIDSSSTRKQGGTGLGLSIARKLVLLHGGRIEVESELGRGAAFRVILPVRASEERQAA</sequence>
<dbReference type="Pfam" id="PF00512">
    <property type="entry name" value="HisKA"/>
    <property type="match status" value="1"/>
</dbReference>